<name>A0A939K1A1_9BACT</name>
<dbReference type="RefSeq" id="WP_207336797.1">
    <property type="nucleotide sequence ID" value="NZ_JAFMYU010000015.1"/>
</dbReference>
<evidence type="ECO:0000313" key="1">
    <source>
        <dbReference type="EMBL" id="MBO0932831.1"/>
    </source>
</evidence>
<protein>
    <submittedName>
        <fullName evidence="1">Uncharacterized protein</fullName>
    </submittedName>
</protein>
<organism evidence="1 2">
    <name type="scientific">Fibrella aquatilis</name>
    <dbReference type="NCBI Taxonomy" id="2817059"/>
    <lineage>
        <taxon>Bacteria</taxon>
        <taxon>Pseudomonadati</taxon>
        <taxon>Bacteroidota</taxon>
        <taxon>Cytophagia</taxon>
        <taxon>Cytophagales</taxon>
        <taxon>Spirosomataceae</taxon>
        <taxon>Fibrella</taxon>
    </lineage>
</organism>
<gene>
    <name evidence="1" type="ORF">J2I48_17605</name>
</gene>
<keyword evidence="2" id="KW-1185">Reference proteome</keyword>
<comment type="caution">
    <text evidence="1">The sequence shown here is derived from an EMBL/GenBank/DDBJ whole genome shotgun (WGS) entry which is preliminary data.</text>
</comment>
<dbReference type="EMBL" id="JAFMYU010000015">
    <property type="protein sequence ID" value="MBO0932831.1"/>
    <property type="molecule type" value="Genomic_DNA"/>
</dbReference>
<reference evidence="1 2" key="1">
    <citation type="submission" date="2021-03" db="EMBL/GenBank/DDBJ databases">
        <title>Fibrella sp. HMF5036 genome sequencing and assembly.</title>
        <authorList>
            <person name="Kang H."/>
            <person name="Kim H."/>
            <person name="Bae S."/>
            <person name="Joh K."/>
        </authorList>
    </citation>
    <scope>NUCLEOTIDE SEQUENCE [LARGE SCALE GENOMIC DNA]</scope>
    <source>
        <strain evidence="1 2">HMF5036</strain>
    </source>
</reference>
<sequence>MKVEFPTGASKTGNAFTLNTSRFVMNSPSSSDADKARLVGFVRYDKPNWLFQADISQGGFSIASQQEDKNGTSYSGYSGKRYALVLQAAYKPAPWLRLQAGFGINKHTWETGYLEGQVAQAEQRLKANDGKNPSSLEIDKQVLTSYQNSLLLLQSYKTTQLTGHYGVGVDLGGLTIDVSRTEGLTPLLNGVVANGQTVEANQNYGYTSLSVGYRLFPLKKFALATNNNKTYQKLKREIPFYRNEFSAGLGIIGEDIGTGITYENRYTRYFSRRFGVTGIIGATRTAYQSQFNSDNTKAFTDFQFSALLRTLPLYTRRHQIGLSFGINVIAAQAGLFSNGSSFYPAGPGTQQPISVAYLSERPAKTYVGGQWQFDYQFAATDRVPVGIWLRNTASGFANLGIQAGYRF</sequence>
<proteinExistence type="predicted"/>
<dbReference type="AlphaFoldDB" id="A0A939K1A1"/>
<dbReference type="Proteomes" id="UP000664795">
    <property type="component" value="Unassembled WGS sequence"/>
</dbReference>
<evidence type="ECO:0000313" key="2">
    <source>
        <dbReference type="Proteomes" id="UP000664795"/>
    </source>
</evidence>
<accession>A0A939K1A1</accession>